<reference evidence="1" key="1">
    <citation type="journal article" date="2021" name="Proc. Natl. Acad. Sci. U.S.A.">
        <title>A Catalog of Tens of Thousands of Viruses from Human Metagenomes Reveals Hidden Associations with Chronic Diseases.</title>
        <authorList>
            <person name="Tisza M.J."/>
            <person name="Buck C.B."/>
        </authorList>
    </citation>
    <scope>NUCLEOTIDE SEQUENCE</scope>
    <source>
        <strain evidence="1">CtwIa5</strain>
    </source>
</reference>
<dbReference type="EMBL" id="BK015430">
    <property type="protein sequence ID" value="DAE06178.1"/>
    <property type="molecule type" value="Genomic_DNA"/>
</dbReference>
<proteinExistence type="predicted"/>
<accession>A0A8S5PGR0</accession>
<protein>
    <submittedName>
        <fullName evidence="1">Head closure knob</fullName>
    </submittedName>
</protein>
<sequence>MFKTVTVQVIAPQEPATDAHGNAVCELGAAEDVAGVLPQPGGSADLSASRPDGAVVSMTFHWPRGDRRSLRRCLIRYGGRAYRVIGDPQPYLAGNCPGQFDRAVECEAVDG</sequence>
<evidence type="ECO:0000313" key="1">
    <source>
        <dbReference type="EMBL" id="DAE06178.1"/>
    </source>
</evidence>
<organism evidence="1">
    <name type="scientific">Siphoviridae sp. ctwIa5</name>
    <dbReference type="NCBI Taxonomy" id="2825729"/>
    <lineage>
        <taxon>Viruses</taxon>
        <taxon>Duplodnaviria</taxon>
        <taxon>Heunggongvirae</taxon>
        <taxon>Uroviricota</taxon>
        <taxon>Caudoviricetes</taxon>
    </lineage>
</organism>
<name>A0A8S5PGR0_9CAUD</name>